<keyword evidence="7" id="KW-1185">Reference proteome</keyword>
<dbReference type="PROSITE" id="PS50893">
    <property type="entry name" value="ABC_TRANSPORTER_2"/>
    <property type="match status" value="1"/>
</dbReference>
<dbReference type="PANTHER" id="PTHR43553">
    <property type="entry name" value="HEAVY METAL TRANSPORTER"/>
    <property type="match status" value="1"/>
</dbReference>
<accession>A0A3N2C733</accession>
<protein>
    <submittedName>
        <fullName evidence="6">Biotin transport system ATP-binding protein</fullName>
    </submittedName>
</protein>
<dbReference type="GO" id="GO:0042626">
    <property type="term" value="F:ATPase-coupled transmembrane transporter activity"/>
    <property type="evidence" value="ECO:0007669"/>
    <property type="project" value="TreeGrafter"/>
</dbReference>
<dbReference type="InterPro" id="IPR050095">
    <property type="entry name" value="ECF_ABC_transporter_ATP-bd"/>
</dbReference>
<dbReference type="PANTHER" id="PTHR43553:SF24">
    <property type="entry name" value="ENERGY-COUPLING FACTOR TRANSPORTER ATP-BINDING PROTEIN ECFA1"/>
    <property type="match status" value="1"/>
</dbReference>
<dbReference type="InterPro" id="IPR003439">
    <property type="entry name" value="ABC_transporter-like_ATP-bd"/>
</dbReference>
<dbReference type="PROSITE" id="PS00211">
    <property type="entry name" value="ABC_TRANSPORTER_1"/>
    <property type="match status" value="1"/>
</dbReference>
<dbReference type="InterPro" id="IPR027417">
    <property type="entry name" value="P-loop_NTPase"/>
</dbReference>
<dbReference type="GO" id="GO:0016887">
    <property type="term" value="F:ATP hydrolysis activity"/>
    <property type="evidence" value="ECO:0007669"/>
    <property type="project" value="InterPro"/>
</dbReference>
<dbReference type="GO" id="GO:0005524">
    <property type="term" value="F:ATP binding"/>
    <property type="evidence" value="ECO:0007669"/>
    <property type="project" value="UniProtKB-KW"/>
</dbReference>
<dbReference type="Proteomes" id="UP000266915">
    <property type="component" value="Unassembled WGS sequence"/>
</dbReference>
<comment type="caution">
    <text evidence="6">The sequence shown here is derived from an EMBL/GenBank/DDBJ whole genome shotgun (WGS) entry which is preliminary data.</text>
</comment>
<reference evidence="6 7" key="1">
    <citation type="submission" date="2018-11" db="EMBL/GenBank/DDBJ databases">
        <title>Sequencing the genomes of 1000 actinobacteria strains.</title>
        <authorList>
            <person name="Klenk H.-P."/>
        </authorList>
    </citation>
    <scope>NUCLEOTIDE SEQUENCE [LARGE SCALE GENOMIC DNA]</scope>
    <source>
        <strain evidence="6 7">DSM 14012</strain>
    </source>
</reference>
<comment type="similarity">
    <text evidence="1">Belongs to the ABC transporter superfamily.</text>
</comment>
<evidence type="ECO:0000259" key="5">
    <source>
        <dbReference type="PROSITE" id="PS50893"/>
    </source>
</evidence>
<evidence type="ECO:0000313" key="6">
    <source>
        <dbReference type="EMBL" id="ROR83322.1"/>
    </source>
</evidence>
<dbReference type="GO" id="GO:0043190">
    <property type="term" value="C:ATP-binding cassette (ABC) transporter complex"/>
    <property type="evidence" value="ECO:0007669"/>
    <property type="project" value="TreeGrafter"/>
</dbReference>
<sequence>MIGDIDQSSAIRLDGVTARLGDTVALDDVTLHLDDARIAVIGANGSGKSTFARLVGGLTRATAGSVRVHGVDAAKDTATLRRLVSIVFSNPDAQIVMPTVAEDVAFSLRGTKASKADIAAQVADALDEFGLTALADRSAYELSGGQKQLLALCGAVIRRPALLIADEPTAYLDARNSAAVADHLLHPEAGHQLLLVTHDLELAARCDTALLFDGGRVVAQGAPDDVIAAYRASLRA</sequence>
<evidence type="ECO:0000313" key="7">
    <source>
        <dbReference type="Proteomes" id="UP000266915"/>
    </source>
</evidence>
<keyword evidence="4 6" id="KW-0067">ATP-binding</keyword>
<evidence type="ECO:0000256" key="3">
    <source>
        <dbReference type="ARBA" id="ARBA00022741"/>
    </source>
</evidence>
<keyword evidence="2" id="KW-0813">Transport</keyword>
<evidence type="ECO:0000256" key="4">
    <source>
        <dbReference type="ARBA" id="ARBA00022840"/>
    </source>
</evidence>
<feature type="domain" description="ABC transporter" evidence="5">
    <location>
        <begin position="11"/>
        <end position="236"/>
    </location>
</feature>
<keyword evidence="3" id="KW-0547">Nucleotide-binding</keyword>
<dbReference type="InterPro" id="IPR017871">
    <property type="entry name" value="ABC_transporter-like_CS"/>
</dbReference>
<organism evidence="6 7">
    <name type="scientific">Plantibacter flavus</name>
    <dbReference type="NCBI Taxonomy" id="150123"/>
    <lineage>
        <taxon>Bacteria</taxon>
        <taxon>Bacillati</taxon>
        <taxon>Actinomycetota</taxon>
        <taxon>Actinomycetes</taxon>
        <taxon>Micrococcales</taxon>
        <taxon>Microbacteriaceae</taxon>
        <taxon>Plantibacter</taxon>
    </lineage>
</organism>
<dbReference type="Gene3D" id="3.40.50.300">
    <property type="entry name" value="P-loop containing nucleotide triphosphate hydrolases"/>
    <property type="match status" value="1"/>
</dbReference>
<evidence type="ECO:0000256" key="1">
    <source>
        <dbReference type="ARBA" id="ARBA00005417"/>
    </source>
</evidence>
<proteinExistence type="inferred from homology"/>
<dbReference type="EMBL" id="RKHL01000001">
    <property type="protein sequence ID" value="ROR83322.1"/>
    <property type="molecule type" value="Genomic_DNA"/>
</dbReference>
<dbReference type="RefSeq" id="WP_085511172.1">
    <property type="nucleotide sequence ID" value="NZ_FXAP01000002.1"/>
</dbReference>
<dbReference type="Pfam" id="PF00005">
    <property type="entry name" value="ABC_tran"/>
    <property type="match status" value="1"/>
</dbReference>
<dbReference type="CDD" id="cd03225">
    <property type="entry name" value="ABC_cobalt_CbiO_domain1"/>
    <property type="match status" value="1"/>
</dbReference>
<gene>
    <name evidence="6" type="ORF">EDD42_3433</name>
</gene>
<dbReference type="SMART" id="SM00382">
    <property type="entry name" value="AAA"/>
    <property type="match status" value="1"/>
</dbReference>
<dbReference type="AlphaFoldDB" id="A0A3N2C733"/>
<dbReference type="SUPFAM" id="SSF52540">
    <property type="entry name" value="P-loop containing nucleoside triphosphate hydrolases"/>
    <property type="match status" value="1"/>
</dbReference>
<dbReference type="InterPro" id="IPR003593">
    <property type="entry name" value="AAA+_ATPase"/>
</dbReference>
<name>A0A3N2C733_9MICO</name>
<dbReference type="InterPro" id="IPR015856">
    <property type="entry name" value="ABC_transpr_CbiO/EcfA_su"/>
</dbReference>
<evidence type="ECO:0000256" key="2">
    <source>
        <dbReference type="ARBA" id="ARBA00022448"/>
    </source>
</evidence>